<dbReference type="Pfam" id="PF13514">
    <property type="entry name" value="AAA_27"/>
    <property type="match status" value="1"/>
</dbReference>
<dbReference type="SUPFAM" id="SSF52540">
    <property type="entry name" value="P-loop containing nucleoside triphosphate hydrolases"/>
    <property type="match status" value="1"/>
</dbReference>
<dbReference type="InterPro" id="IPR027417">
    <property type="entry name" value="P-loop_NTPase"/>
</dbReference>
<organism evidence="3 4">
    <name type="scientific">Corynebacterium lowii</name>
    <dbReference type="NCBI Taxonomy" id="1544413"/>
    <lineage>
        <taxon>Bacteria</taxon>
        <taxon>Bacillati</taxon>
        <taxon>Actinomycetota</taxon>
        <taxon>Actinomycetes</taxon>
        <taxon>Mycobacteriales</taxon>
        <taxon>Corynebacteriaceae</taxon>
        <taxon>Corynebacterium</taxon>
    </lineage>
</organism>
<keyword evidence="4" id="KW-1185">Reference proteome</keyword>
<proteinExistence type="predicted"/>
<dbReference type="AlphaFoldDB" id="A0A0Q0YJ73"/>
<dbReference type="CDD" id="cd00267">
    <property type="entry name" value="ABC_ATPase"/>
    <property type="match status" value="1"/>
</dbReference>
<dbReference type="OrthoDB" id="9815944at2"/>
<dbReference type="Proteomes" id="UP000050488">
    <property type="component" value="Unassembled WGS sequence"/>
</dbReference>
<name>A0A0Q0YJ73_9CORY</name>
<protein>
    <submittedName>
        <fullName evidence="3">DNA replication and repair protein RecF</fullName>
    </submittedName>
</protein>
<sequence>MMVRMAKHPISRLRLAAFGPFEEIDVTWSPGLNVIVGDNATGKSQLLKAMYSSTKVLRDTEALTKKELNPSLATKLMGTLRPDNLGRLTRRTRGRVSAKVGLTFAEIEVPLEFTFGSHAKREVAVGSVPERSLDDEPVYLPPQELLSLSASFLGLFDSYETGFDETWRDTVELLLRPALRGPRAQQANEMLDSFSGLLQEGTVTENNGHFYLHQPGIGTLEAPLLAEGQRKVAMIARLIANGVLLQGGYLFWDEPEANLNPASQRAIATVLVHLAGAGAQVFVATHSMFLLRELQMLGEGINPRYVGLSRVQTTEESAAMAAVQAQAVDDLDELDYVAALRAESEQAQRYLGW</sequence>
<dbReference type="EMBL" id="LKEV01000002">
    <property type="protein sequence ID" value="KQB86837.1"/>
    <property type="molecule type" value="Genomic_DNA"/>
</dbReference>
<feature type="domain" description="YhaN AAA" evidence="2">
    <location>
        <begin position="10"/>
        <end position="51"/>
    </location>
</feature>
<dbReference type="PANTHER" id="PTHR43581:SF2">
    <property type="entry name" value="EXCINUCLEASE ATPASE SUBUNIT"/>
    <property type="match status" value="1"/>
</dbReference>
<evidence type="ECO:0000313" key="4">
    <source>
        <dbReference type="Proteomes" id="UP000050488"/>
    </source>
</evidence>
<evidence type="ECO:0000259" key="1">
    <source>
        <dbReference type="Pfam" id="PF13304"/>
    </source>
</evidence>
<comment type="caution">
    <text evidence="3">The sequence shown here is derived from an EMBL/GenBank/DDBJ whole genome shotgun (WGS) entry which is preliminary data.</text>
</comment>
<evidence type="ECO:0000313" key="3">
    <source>
        <dbReference type="EMBL" id="KQB86837.1"/>
    </source>
</evidence>
<dbReference type="PANTHER" id="PTHR43581">
    <property type="entry name" value="ATP/GTP PHOSPHATASE"/>
    <property type="match status" value="1"/>
</dbReference>
<dbReference type="GO" id="GO:0016887">
    <property type="term" value="F:ATP hydrolysis activity"/>
    <property type="evidence" value="ECO:0007669"/>
    <property type="project" value="InterPro"/>
</dbReference>
<reference evidence="3 4" key="1">
    <citation type="submission" date="2015-10" db="EMBL/GenBank/DDBJ databases">
        <title>Corynebacteirum lowii and Corynebacterium oculi species nova, derived from human clinical disease and and emended description of Corynebacterium mastiditis.</title>
        <authorList>
            <person name="Bernard K."/>
            <person name="Pacheco A.L."/>
            <person name="Mcdougall C."/>
            <person name="Burtx T."/>
            <person name="Weibe D."/>
            <person name="Tyler S."/>
            <person name="Olson A.B."/>
            <person name="Cnockaert M."/>
            <person name="Eguchi H."/>
            <person name="Kuwahara T."/>
            <person name="Nakayama-Imaohji H."/>
            <person name="Boudewijins M."/>
            <person name="Van Hoecke F."/>
            <person name="Bernier A.-M."/>
            <person name="Vandamme P."/>
        </authorList>
    </citation>
    <scope>NUCLEOTIDE SEQUENCE [LARGE SCALE GENOMIC DNA]</scope>
    <source>
        <strain evidence="3 4">NML 130206</strain>
    </source>
</reference>
<dbReference type="Pfam" id="PF13304">
    <property type="entry name" value="AAA_21"/>
    <property type="match status" value="1"/>
</dbReference>
<dbReference type="Gene3D" id="3.40.50.300">
    <property type="entry name" value="P-loop containing nucleotide triphosphate hydrolases"/>
    <property type="match status" value="2"/>
</dbReference>
<gene>
    <name evidence="3" type="primary">recF_2</name>
    <name evidence="3" type="ORF">Clow_01045</name>
</gene>
<dbReference type="STRING" id="1544413.Clow_01045"/>
<evidence type="ECO:0000259" key="2">
    <source>
        <dbReference type="Pfam" id="PF13514"/>
    </source>
</evidence>
<accession>A0A0Q0YJ73</accession>
<dbReference type="GO" id="GO:0005524">
    <property type="term" value="F:ATP binding"/>
    <property type="evidence" value="ECO:0007669"/>
    <property type="project" value="InterPro"/>
</dbReference>
<dbReference type="InterPro" id="IPR051396">
    <property type="entry name" value="Bact_Antivir_Def_Nuclease"/>
</dbReference>
<dbReference type="PATRIC" id="fig|1544413.3.peg.1053"/>
<feature type="domain" description="ATPase AAA-type core" evidence="1">
    <location>
        <begin position="203"/>
        <end position="291"/>
    </location>
</feature>
<dbReference type="InterPro" id="IPR003959">
    <property type="entry name" value="ATPase_AAA_core"/>
</dbReference>
<dbReference type="InterPro" id="IPR038734">
    <property type="entry name" value="YhaN_AAA"/>
</dbReference>